<feature type="transmembrane region" description="Helical" evidence="6">
    <location>
        <begin position="70"/>
        <end position="91"/>
    </location>
</feature>
<evidence type="ECO:0000256" key="2">
    <source>
        <dbReference type="ARBA" id="ARBA00009399"/>
    </source>
</evidence>
<comment type="similarity">
    <text evidence="2">Belongs to the GtrA family.</text>
</comment>
<evidence type="ECO:0000256" key="1">
    <source>
        <dbReference type="ARBA" id="ARBA00004141"/>
    </source>
</evidence>
<keyword evidence="5 6" id="KW-0472">Membrane</keyword>
<feature type="domain" description="GtrA/DPMS transmembrane" evidence="7">
    <location>
        <begin position="40"/>
        <end position="154"/>
    </location>
</feature>
<keyword evidence="4 6" id="KW-1133">Transmembrane helix</keyword>
<dbReference type="GO" id="GO:0005886">
    <property type="term" value="C:plasma membrane"/>
    <property type="evidence" value="ECO:0007669"/>
    <property type="project" value="TreeGrafter"/>
</dbReference>
<evidence type="ECO:0000259" key="7">
    <source>
        <dbReference type="Pfam" id="PF04138"/>
    </source>
</evidence>
<organism evidence="8 9">
    <name type="scientific">Cuneatibacter caecimuris</name>
    <dbReference type="NCBI Taxonomy" id="1796618"/>
    <lineage>
        <taxon>Bacteria</taxon>
        <taxon>Bacillati</taxon>
        <taxon>Bacillota</taxon>
        <taxon>Clostridia</taxon>
        <taxon>Lachnospirales</taxon>
        <taxon>Lachnospiraceae</taxon>
        <taxon>Cuneatibacter</taxon>
    </lineage>
</organism>
<protein>
    <submittedName>
        <fullName evidence="8">Putative flippase GtrA</fullName>
    </submittedName>
</protein>
<evidence type="ECO:0000256" key="4">
    <source>
        <dbReference type="ARBA" id="ARBA00022989"/>
    </source>
</evidence>
<accession>A0A4Q7PN62</accession>
<dbReference type="OrthoDB" id="361483at2"/>
<dbReference type="EMBL" id="SGXF01000001">
    <property type="protein sequence ID" value="RZT02389.1"/>
    <property type="molecule type" value="Genomic_DNA"/>
</dbReference>
<keyword evidence="9" id="KW-1185">Reference proteome</keyword>
<gene>
    <name evidence="8" type="ORF">EV209_0502</name>
</gene>
<dbReference type="Proteomes" id="UP000292927">
    <property type="component" value="Unassembled WGS sequence"/>
</dbReference>
<feature type="transmembrane region" description="Helical" evidence="6">
    <location>
        <begin position="137"/>
        <end position="155"/>
    </location>
</feature>
<sequence>MKEKICNLRLIRWIQNWKITKKLLEYPFFQKLLTYEIITYIICGVLTTIVNYVSYFVFRAMDLSVLVSNILAWVTAVIFAFWVNKVFVFLSTSWSLQTLYKELIPFLTARALSLAFDTGFMVVAVDVCHFHEGISKLASNVFVMIMNYFASKLIFKPKKESTGGKA</sequence>
<dbReference type="PANTHER" id="PTHR38459:SF5">
    <property type="entry name" value="CELL WALL TEICHOIC ACID GLYCOSYLATION PROTEIN GTCA"/>
    <property type="match status" value="1"/>
</dbReference>
<keyword evidence="3 6" id="KW-0812">Transmembrane</keyword>
<dbReference type="InterPro" id="IPR051401">
    <property type="entry name" value="GtrA_CellWall_Glycosyl"/>
</dbReference>
<evidence type="ECO:0000256" key="3">
    <source>
        <dbReference type="ARBA" id="ARBA00022692"/>
    </source>
</evidence>
<dbReference type="AlphaFoldDB" id="A0A4Q7PN62"/>
<feature type="transmembrane region" description="Helical" evidence="6">
    <location>
        <begin position="103"/>
        <end position="125"/>
    </location>
</feature>
<evidence type="ECO:0000256" key="5">
    <source>
        <dbReference type="ARBA" id="ARBA00023136"/>
    </source>
</evidence>
<feature type="transmembrane region" description="Helical" evidence="6">
    <location>
        <begin position="37"/>
        <end position="58"/>
    </location>
</feature>
<proteinExistence type="inferred from homology"/>
<dbReference type="Pfam" id="PF04138">
    <property type="entry name" value="GtrA_DPMS_TM"/>
    <property type="match status" value="1"/>
</dbReference>
<dbReference type="RefSeq" id="WP_130432724.1">
    <property type="nucleotide sequence ID" value="NZ_SGXF01000001.1"/>
</dbReference>
<evidence type="ECO:0000313" key="9">
    <source>
        <dbReference type="Proteomes" id="UP000292927"/>
    </source>
</evidence>
<name>A0A4Q7PN62_9FIRM</name>
<comment type="subcellular location">
    <subcellularLocation>
        <location evidence="1">Membrane</location>
        <topology evidence="1">Multi-pass membrane protein</topology>
    </subcellularLocation>
</comment>
<dbReference type="GO" id="GO:0000271">
    <property type="term" value="P:polysaccharide biosynthetic process"/>
    <property type="evidence" value="ECO:0007669"/>
    <property type="project" value="InterPro"/>
</dbReference>
<dbReference type="InterPro" id="IPR007267">
    <property type="entry name" value="GtrA_DPMS_TM"/>
</dbReference>
<evidence type="ECO:0000313" key="8">
    <source>
        <dbReference type="EMBL" id="RZT02389.1"/>
    </source>
</evidence>
<comment type="caution">
    <text evidence="8">The sequence shown here is derived from an EMBL/GenBank/DDBJ whole genome shotgun (WGS) entry which is preliminary data.</text>
</comment>
<dbReference type="PANTHER" id="PTHR38459">
    <property type="entry name" value="PROPHAGE BACTOPRENOL-LINKED GLUCOSE TRANSLOCASE HOMOLOG"/>
    <property type="match status" value="1"/>
</dbReference>
<reference evidence="8 9" key="1">
    <citation type="submission" date="2019-02" db="EMBL/GenBank/DDBJ databases">
        <title>Genomic Encyclopedia of Type Strains, Phase IV (KMG-IV): sequencing the most valuable type-strain genomes for metagenomic binning, comparative biology and taxonomic classification.</title>
        <authorList>
            <person name="Goeker M."/>
        </authorList>
    </citation>
    <scope>NUCLEOTIDE SEQUENCE [LARGE SCALE GENOMIC DNA]</scope>
    <source>
        <strain evidence="8 9">DSM 29486</strain>
    </source>
</reference>
<evidence type="ECO:0000256" key="6">
    <source>
        <dbReference type="SAM" id="Phobius"/>
    </source>
</evidence>